<dbReference type="Proteomes" id="UP000005240">
    <property type="component" value="Unassembled WGS sequence"/>
</dbReference>
<proteinExistence type="predicted"/>
<evidence type="ECO:0000256" key="1">
    <source>
        <dbReference type="SAM" id="MobiDB-lite"/>
    </source>
</evidence>
<reference evidence="3 4" key="3">
    <citation type="journal article" date="2017" name="G3 (Bethesda)">
        <title>Comparative analysis highlights variable genome content of wheat rusts and divergence of the mating loci.</title>
        <authorList>
            <person name="Cuomo C.A."/>
            <person name="Bakkeren G."/>
            <person name="Khalil H.B."/>
            <person name="Panwar V."/>
            <person name="Joly D."/>
            <person name="Linning R."/>
            <person name="Sakthikumar S."/>
            <person name="Song X."/>
            <person name="Adiconis X."/>
            <person name="Fan L."/>
            <person name="Goldberg J.M."/>
            <person name="Levin J.Z."/>
            <person name="Young S."/>
            <person name="Zeng Q."/>
            <person name="Anikster Y."/>
            <person name="Bruce M."/>
            <person name="Wang M."/>
            <person name="Yin C."/>
            <person name="McCallum B."/>
            <person name="Szabo L.J."/>
            <person name="Hulbert S."/>
            <person name="Chen X."/>
            <person name="Fellers J.P."/>
        </authorList>
    </citation>
    <scope>NUCLEOTIDE SEQUENCE</scope>
    <source>
        <strain evidence="3">isolate 1-1 / race 1 (BBBD)</strain>
        <strain evidence="4">Isolate 1-1 / race 1 (BBBD)</strain>
    </source>
</reference>
<reference evidence="2" key="2">
    <citation type="submission" date="2016-05" db="EMBL/GenBank/DDBJ databases">
        <title>Comparative analysis highlights variable genome content of wheat rusts and divergence of the mating loci.</title>
        <authorList>
            <person name="Cuomo C.A."/>
            <person name="Bakkeren G."/>
            <person name="Szabo L."/>
            <person name="Khalil H."/>
            <person name="Joly D."/>
            <person name="Goldberg J."/>
            <person name="Young S."/>
            <person name="Zeng Q."/>
            <person name="Fellers J."/>
        </authorList>
    </citation>
    <scope>NUCLEOTIDE SEQUENCE [LARGE SCALE GENOMIC DNA]</scope>
    <source>
        <strain evidence="2">1-1 BBBD Race 1</strain>
    </source>
</reference>
<dbReference type="OrthoDB" id="2498281at2759"/>
<evidence type="ECO:0000313" key="3">
    <source>
        <dbReference type="EnsemblFungi" id="PTTG_30914-t43_1-p1"/>
    </source>
</evidence>
<feature type="region of interest" description="Disordered" evidence="1">
    <location>
        <begin position="28"/>
        <end position="55"/>
    </location>
</feature>
<reference evidence="3" key="4">
    <citation type="submission" date="2025-05" db="UniProtKB">
        <authorList>
            <consortium name="EnsemblFungi"/>
        </authorList>
    </citation>
    <scope>IDENTIFICATION</scope>
    <source>
        <strain evidence="3">isolate 1-1 / race 1 (BBBD)</strain>
    </source>
</reference>
<protein>
    <submittedName>
        <fullName evidence="2 3">Uncharacterized protein</fullName>
    </submittedName>
</protein>
<organism evidence="2">
    <name type="scientific">Puccinia triticina (isolate 1-1 / race 1 (BBBD))</name>
    <name type="common">Brown leaf rust fungus</name>
    <dbReference type="NCBI Taxonomy" id="630390"/>
    <lineage>
        <taxon>Eukaryota</taxon>
        <taxon>Fungi</taxon>
        <taxon>Dikarya</taxon>
        <taxon>Basidiomycota</taxon>
        <taxon>Pucciniomycotina</taxon>
        <taxon>Pucciniomycetes</taxon>
        <taxon>Pucciniales</taxon>
        <taxon>Pucciniaceae</taxon>
        <taxon>Puccinia</taxon>
    </lineage>
</organism>
<reference evidence="2" key="1">
    <citation type="submission" date="2009-11" db="EMBL/GenBank/DDBJ databases">
        <authorList>
            <consortium name="The Broad Institute Genome Sequencing Platform"/>
            <person name="Ward D."/>
            <person name="Feldgarden M."/>
            <person name="Earl A."/>
            <person name="Young S.K."/>
            <person name="Zeng Q."/>
            <person name="Koehrsen M."/>
            <person name="Alvarado L."/>
            <person name="Berlin A."/>
            <person name="Bochicchio J."/>
            <person name="Borenstein D."/>
            <person name="Chapman S.B."/>
            <person name="Chen Z."/>
            <person name="Engels R."/>
            <person name="Freedman E."/>
            <person name="Gellesch M."/>
            <person name="Goldberg J."/>
            <person name="Griggs A."/>
            <person name="Gujja S."/>
            <person name="Heilman E."/>
            <person name="Heiman D."/>
            <person name="Hepburn T."/>
            <person name="Howarth C."/>
            <person name="Jen D."/>
            <person name="Larson L."/>
            <person name="Lewis B."/>
            <person name="Mehta T."/>
            <person name="Park D."/>
            <person name="Pearson M."/>
            <person name="Roberts A."/>
            <person name="Saif S."/>
            <person name="Shea T."/>
            <person name="Shenoy N."/>
            <person name="Sisk P."/>
            <person name="Stolte C."/>
            <person name="Sykes S."/>
            <person name="Thomson T."/>
            <person name="Walk T."/>
            <person name="White J."/>
            <person name="Yandava C."/>
            <person name="Izard J."/>
            <person name="Baranova O.V."/>
            <person name="Blanton J.M."/>
            <person name="Tanner A.C."/>
            <person name="Dewhirst F.E."/>
            <person name="Haas B."/>
            <person name="Nusbaum C."/>
            <person name="Birren B."/>
        </authorList>
    </citation>
    <scope>NUCLEOTIDE SEQUENCE [LARGE SCALE GENOMIC DNA]</scope>
    <source>
        <strain evidence="2">1-1 BBBD Race 1</strain>
    </source>
</reference>
<evidence type="ECO:0000313" key="4">
    <source>
        <dbReference type="Proteomes" id="UP000005240"/>
    </source>
</evidence>
<gene>
    <name evidence="2" type="ORF">PTTG_30914</name>
</gene>
<evidence type="ECO:0000313" key="2">
    <source>
        <dbReference type="EMBL" id="OAV84961.1"/>
    </source>
</evidence>
<accession>A0A180FX48</accession>
<feature type="compositionally biased region" description="Basic and acidic residues" evidence="1">
    <location>
        <begin position="28"/>
        <end position="38"/>
    </location>
</feature>
<feature type="non-terminal residue" evidence="2">
    <location>
        <position position="148"/>
    </location>
</feature>
<dbReference type="EnsemblFungi" id="PTTG_30914-t43_1">
    <property type="protein sequence ID" value="PTTG_30914-t43_1-p1"/>
    <property type="gene ID" value="PTTG_30914"/>
</dbReference>
<name>A0A180FX48_PUCT1</name>
<sequence>MAERKGGAKIYVVQNDPKITAERNKALRHLSERNRESNEASTEPQPTAGAKKNSEILNNMWTIRATHLPCERLTGSMELPVMIDPKDRNCFIALSPDRIALWARAMAQNPDITEHKPPTSPAFRFQTKAEFQGVAAREEDNREREASP</sequence>
<dbReference type="VEuPathDB" id="FungiDB:PTTG_30914"/>
<keyword evidence="4" id="KW-1185">Reference proteome</keyword>
<dbReference type="AlphaFoldDB" id="A0A180FX48"/>
<dbReference type="EMBL" id="ADAS02009031">
    <property type="protein sequence ID" value="OAV84961.1"/>
    <property type="molecule type" value="Genomic_DNA"/>
</dbReference>